<dbReference type="RefSeq" id="WP_268253647.1">
    <property type="nucleotide sequence ID" value="NZ_BMVC01000024.1"/>
</dbReference>
<organism evidence="2 3">
    <name type="scientific">Streptomyces finlayi</name>
    <dbReference type="NCBI Taxonomy" id="67296"/>
    <lineage>
        <taxon>Bacteria</taxon>
        <taxon>Bacillati</taxon>
        <taxon>Actinomycetota</taxon>
        <taxon>Actinomycetes</taxon>
        <taxon>Kitasatosporales</taxon>
        <taxon>Streptomycetaceae</taxon>
        <taxon>Streptomyces</taxon>
    </lineage>
</organism>
<sequence>MSEQTPEEVMEALRVAAEELEENTRQQAESIAEAAQRDGGC</sequence>
<proteinExistence type="predicted"/>
<dbReference type="EMBL" id="BMVC01000024">
    <property type="protein sequence ID" value="GHD16167.1"/>
    <property type="molecule type" value="Genomic_DNA"/>
</dbReference>
<accession>A0A918X733</accession>
<evidence type="ECO:0000313" key="3">
    <source>
        <dbReference type="Proteomes" id="UP000638353"/>
    </source>
</evidence>
<name>A0A918X733_9ACTN</name>
<comment type="caution">
    <text evidence="2">The sequence shown here is derived from an EMBL/GenBank/DDBJ whole genome shotgun (WGS) entry which is preliminary data.</text>
</comment>
<reference evidence="2" key="2">
    <citation type="submission" date="2020-09" db="EMBL/GenBank/DDBJ databases">
        <authorList>
            <person name="Sun Q."/>
            <person name="Ohkuma M."/>
        </authorList>
    </citation>
    <scope>NUCLEOTIDE SEQUENCE</scope>
    <source>
        <strain evidence="2">JCM 4637</strain>
    </source>
</reference>
<evidence type="ECO:0000313" key="2">
    <source>
        <dbReference type="EMBL" id="GHD16167.1"/>
    </source>
</evidence>
<dbReference type="AlphaFoldDB" id="A0A918X733"/>
<evidence type="ECO:0000256" key="1">
    <source>
        <dbReference type="SAM" id="MobiDB-lite"/>
    </source>
</evidence>
<reference evidence="2" key="1">
    <citation type="journal article" date="2014" name="Int. J. Syst. Evol. Microbiol.">
        <title>Complete genome sequence of Corynebacterium casei LMG S-19264T (=DSM 44701T), isolated from a smear-ripened cheese.</title>
        <authorList>
            <consortium name="US DOE Joint Genome Institute (JGI-PGF)"/>
            <person name="Walter F."/>
            <person name="Albersmeier A."/>
            <person name="Kalinowski J."/>
            <person name="Ruckert C."/>
        </authorList>
    </citation>
    <scope>NUCLEOTIDE SEQUENCE</scope>
    <source>
        <strain evidence="2">JCM 4637</strain>
    </source>
</reference>
<feature type="region of interest" description="Disordered" evidence="1">
    <location>
        <begin position="20"/>
        <end position="41"/>
    </location>
</feature>
<gene>
    <name evidence="2" type="ORF">GCM10010334_76970</name>
</gene>
<protein>
    <submittedName>
        <fullName evidence="2">Uncharacterized protein</fullName>
    </submittedName>
</protein>
<dbReference type="Proteomes" id="UP000638353">
    <property type="component" value="Unassembled WGS sequence"/>
</dbReference>